<protein>
    <submittedName>
        <fullName evidence="1">Head-tail connector protein</fullName>
    </submittedName>
</protein>
<dbReference type="Pfam" id="PF05135">
    <property type="entry name" value="Phage_connect_1"/>
    <property type="match status" value="1"/>
</dbReference>
<dbReference type="EMBL" id="JAYMYJ010000045">
    <property type="protein sequence ID" value="MEB4590492.1"/>
    <property type="molecule type" value="Genomic_DNA"/>
</dbReference>
<reference evidence="2" key="1">
    <citation type="submission" date="2023-07" db="EMBL/GenBank/DDBJ databases">
        <title>The carbon used by Thiothrix.</title>
        <authorList>
            <person name="Chen L."/>
        </authorList>
    </citation>
    <scope>NUCLEOTIDE SEQUENCE [LARGE SCALE GENOMIC DNA]</scope>
</reference>
<dbReference type="Proteomes" id="UP001308005">
    <property type="component" value="Unassembled WGS sequence"/>
</dbReference>
<dbReference type="InterPro" id="IPR006450">
    <property type="entry name" value="Phage_HK97_gp6-like"/>
</dbReference>
<evidence type="ECO:0000313" key="2">
    <source>
        <dbReference type="Proteomes" id="UP001308005"/>
    </source>
</evidence>
<dbReference type="InterPro" id="IPR021146">
    <property type="entry name" value="Phage_gp6-like_head-tail"/>
</dbReference>
<dbReference type="CDD" id="cd08054">
    <property type="entry name" value="gp6"/>
    <property type="match status" value="1"/>
</dbReference>
<dbReference type="Gene3D" id="1.10.3230.30">
    <property type="entry name" value="Phage gp6-like head-tail connector protein"/>
    <property type="match status" value="1"/>
</dbReference>
<keyword evidence="2" id="KW-1185">Reference proteome</keyword>
<sequence length="195" mass="21089">MAALQSWSDTFWKPVGDYLSIPASLSLAAAKLHLRIDHDDDDASINAYILAACAAASGYCGRPVLPQYYDCTLSDKPLRPLLCPPGTYQVANVMYMAADGSGLGMMDGNQHYYVEHGVRPLLVFRETAPAVLGGYGNLAIRVAAGFDPLPHDALVAILMMVGTMYENRETVSPLTLKEYGAVQLLLDRHSMPVAV</sequence>
<dbReference type="RefSeq" id="WP_324693826.1">
    <property type="nucleotide sequence ID" value="NZ_JAYMYJ010000045.1"/>
</dbReference>
<evidence type="ECO:0000313" key="1">
    <source>
        <dbReference type="EMBL" id="MEB4590492.1"/>
    </source>
</evidence>
<dbReference type="NCBIfam" id="TIGR01560">
    <property type="entry name" value="put_DNA_pack"/>
    <property type="match status" value="1"/>
</dbReference>
<organism evidence="1 2">
    <name type="scientific">Candidatus Thiothrix phosphatis</name>
    <dbReference type="NCBI Taxonomy" id="3112415"/>
    <lineage>
        <taxon>Bacteria</taxon>
        <taxon>Pseudomonadati</taxon>
        <taxon>Pseudomonadota</taxon>
        <taxon>Gammaproteobacteria</taxon>
        <taxon>Thiotrichales</taxon>
        <taxon>Thiotrichaceae</taxon>
        <taxon>Thiothrix</taxon>
    </lineage>
</organism>
<proteinExistence type="predicted"/>
<comment type="caution">
    <text evidence="1">The sequence shown here is derived from an EMBL/GenBank/DDBJ whole genome shotgun (WGS) entry which is preliminary data.</text>
</comment>
<accession>A0ABU6CVD3</accession>
<gene>
    <name evidence="1" type="ORF">VSS37_05835</name>
</gene>
<name>A0ABU6CVD3_9GAMM</name>